<dbReference type="GO" id="GO:0003677">
    <property type="term" value="F:DNA binding"/>
    <property type="evidence" value="ECO:0007669"/>
    <property type="project" value="UniProtKB-KW"/>
</dbReference>
<dbReference type="Pfam" id="PF04545">
    <property type="entry name" value="Sigma70_r4"/>
    <property type="match status" value="1"/>
</dbReference>
<name>A0A1H1C9L6_9MICC</name>
<dbReference type="InterPro" id="IPR039425">
    <property type="entry name" value="RNA_pol_sigma-70-like"/>
</dbReference>
<keyword evidence="8" id="KW-1185">Reference proteome</keyword>
<dbReference type="InterPro" id="IPR014284">
    <property type="entry name" value="RNA_pol_sigma-70_dom"/>
</dbReference>
<dbReference type="SUPFAM" id="SSF88946">
    <property type="entry name" value="Sigma2 domain of RNA polymerase sigma factors"/>
    <property type="match status" value="1"/>
</dbReference>
<dbReference type="Gene3D" id="1.10.1740.10">
    <property type="match status" value="1"/>
</dbReference>
<dbReference type="Proteomes" id="UP000181917">
    <property type="component" value="Unassembled WGS sequence"/>
</dbReference>
<dbReference type="GO" id="GO:0006352">
    <property type="term" value="P:DNA-templated transcription initiation"/>
    <property type="evidence" value="ECO:0007669"/>
    <property type="project" value="InterPro"/>
</dbReference>
<dbReference type="InterPro" id="IPR007630">
    <property type="entry name" value="RNA_pol_sigma70_r4"/>
</dbReference>
<dbReference type="NCBIfam" id="TIGR02937">
    <property type="entry name" value="sigma70-ECF"/>
    <property type="match status" value="1"/>
</dbReference>
<dbReference type="PANTHER" id="PTHR43133">
    <property type="entry name" value="RNA POLYMERASE ECF-TYPE SIGMA FACTO"/>
    <property type="match status" value="1"/>
</dbReference>
<dbReference type="OrthoDB" id="5501064at2"/>
<dbReference type="KEGG" id="acry:AC20117_08340"/>
<evidence type="ECO:0000313" key="8">
    <source>
        <dbReference type="Proteomes" id="UP000181917"/>
    </source>
</evidence>
<sequence length="184" mass="19736">MDGLLTDEDLLAAVSGDGRSAEKIYRSLSPKVMGYLQARGVEDTEAAAQEVFLTVFQKLDKVTGGVAGLKTFTFSVAHARVVDAARARARHPHLAEYDPDFDTRTVSSAEQVVVDRSGGDVVQLLQTLNPDQREVLSLRIVADLPIDQVASVMGKSEGSVKQLQRRALAKLKDMVIGSKVGGAS</sequence>
<evidence type="ECO:0000259" key="6">
    <source>
        <dbReference type="Pfam" id="PF04545"/>
    </source>
</evidence>
<dbReference type="InterPro" id="IPR013325">
    <property type="entry name" value="RNA_pol_sigma_r2"/>
</dbReference>
<evidence type="ECO:0000256" key="4">
    <source>
        <dbReference type="ARBA" id="ARBA00023125"/>
    </source>
</evidence>
<dbReference type="InterPro" id="IPR013324">
    <property type="entry name" value="RNA_pol_sigma_r3/r4-like"/>
</dbReference>
<evidence type="ECO:0000256" key="5">
    <source>
        <dbReference type="ARBA" id="ARBA00023163"/>
    </source>
</evidence>
<reference evidence="7 8" key="1">
    <citation type="submission" date="2016-10" db="EMBL/GenBank/DDBJ databases">
        <authorList>
            <person name="de Groot N.N."/>
        </authorList>
    </citation>
    <scope>NUCLEOTIDE SEQUENCE [LARGE SCALE GENOMIC DNA]</scope>
    <source>
        <strain evidence="7 8">DSM 20117</strain>
    </source>
</reference>
<dbReference type="GO" id="GO:0016987">
    <property type="term" value="F:sigma factor activity"/>
    <property type="evidence" value="ECO:0007669"/>
    <property type="project" value="UniProtKB-KW"/>
</dbReference>
<organism evidence="7 8">
    <name type="scientific">Crystallibacter crystallopoietes</name>
    <dbReference type="NCBI Taxonomy" id="37928"/>
    <lineage>
        <taxon>Bacteria</taxon>
        <taxon>Bacillati</taxon>
        <taxon>Actinomycetota</taxon>
        <taxon>Actinomycetes</taxon>
        <taxon>Micrococcales</taxon>
        <taxon>Micrococcaceae</taxon>
        <taxon>Crystallibacter</taxon>
    </lineage>
</organism>
<keyword evidence="2" id="KW-0805">Transcription regulation</keyword>
<proteinExistence type="inferred from homology"/>
<gene>
    <name evidence="7" type="ORF">SAMN04489742_1806</name>
</gene>
<comment type="similarity">
    <text evidence="1">Belongs to the sigma-70 factor family. ECF subfamily.</text>
</comment>
<dbReference type="PANTHER" id="PTHR43133:SF58">
    <property type="entry name" value="ECF RNA POLYMERASE SIGMA FACTOR SIGD"/>
    <property type="match status" value="1"/>
</dbReference>
<dbReference type="EMBL" id="FNKH01000002">
    <property type="protein sequence ID" value="SDQ60779.1"/>
    <property type="molecule type" value="Genomic_DNA"/>
</dbReference>
<keyword evidence="4" id="KW-0238">DNA-binding</keyword>
<evidence type="ECO:0000256" key="3">
    <source>
        <dbReference type="ARBA" id="ARBA00023082"/>
    </source>
</evidence>
<protein>
    <submittedName>
        <fullName evidence="7">RNA polymerase sigma-70 factor, ECF subfamily</fullName>
    </submittedName>
</protein>
<dbReference type="Gene3D" id="1.10.10.10">
    <property type="entry name" value="Winged helix-like DNA-binding domain superfamily/Winged helix DNA-binding domain"/>
    <property type="match status" value="1"/>
</dbReference>
<dbReference type="SUPFAM" id="SSF88659">
    <property type="entry name" value="Sigma3 and sigma4 domains of RNA polymerase sigma factors"/>
    <property type="match status" value="1"/>
</dbReference>
<feature type="domain" description="RNA polymerase sigma-70 region 4" evidence="6">
    <location>
        <begin position="124"/>
        <end position="172"/>
    </location>
</feature>
<keyword evidence="3" id="KW-0731">Sigma factor</keyword>
<keyword evidence="5" id="KW-0804">Transcription</keyword>
<evidence type="ECO:0000256" key="1">
    <source>
        <dbReference type="ARBA" id="ARBA00010641"/>
    </source>
</evidence>
<evidence type="ECO:0000313" key="7">
    <source>
        <dbReference type="EMBL" id="SDQ60779.1"/>
    </source>
</evidence>
<dbReference type="AlphaFoldDB" id="A0A1H1C9L6"/>
<accession>A0A1H1C9L6</accession>
<evidence type="ECO:0000256" key="2">
    <source>
        <dbReference type="ARBA" id="ARBA00023015"/>
    </source>
</evidence>
<dbReference type="InterPro" id="IPR036388">
    <property type="entry name" value="WH-like_DNA-bd_sf"/>
</dbReference>
<dbReference type="CDD" id="cd06171">
    <property type="entry name" value="Sigma70_r4"/>
    <property type="match status" value="1"/>
</dbReference>
<dbReference type="STRING" id="37928.SAMN04489742_1806"/>
<dbReference type="RefSeq" id="WP_074700125.1">
    <property type="nucleotide sequence ID" value="NZ_CP018863.1"/>
</dbReference>